<organism evidence="1 2">
    <name type="scientific">Salmonella enterica subsp. enterica serovar Bovismorbificans</name>
    <dbReference type="NCBI Taxonomy" id="58097"/>
    <lineage>
        <taxon>Bacteria</taxon>
        <taxon>Pseudomonadati</taxon>
        <taxon>Pseudomonadota</taxon>
        <taxon>Gammaproteobacteria</taxon>
        <taxon>Enterobacterales</taxon>
        <taxon>Enterobacteriaceae</taxon>
        <taxon>Salmonella</taxon>
    </lineage>
</organism>
<evidence type="ECO:0000313" key="2">
    <source>
        <dbReference type="Proteomes" id="UP000042394"/>
    </source>
</evidence>
<protein>
    <submittedName>
        <fullName evidence="1">Uncharacterized protein</fullName>
    </submittedName>
</protein>
<dbReference type="AlphaFoldDB" id="A0A655BWS6"/>
<proteinExistence type="predicted"/>
<dbReference type="EMBL" id="CQPD01000008">
    <property type="protein sequence ID" value="CNT84055.1"/>
    <property type="molecule type" value="Genomic_DNA"/>
</dbReference>
<evidence type="ECO:0000313" key="1">
    <source>
        <dbReference type="EMBL" id="CNT84055.1"/>
    </source>
</evidence>
<name>A0A655BWS6_SALET</name>
<accession>A0A655BWS6</accession>
<reference evidence="1 2" key="1">
    <citation type="submission" date="2015-03" db="EMBL/GenBank/DDBJ databases">
        <authorList>
            <consortium name="Pathogen Informatics"/>
        </authorList>
    </citation>
    <scope>NUCLEOTIDE SEQUENCE [LARGE SCALE GENOMIC DNA]</scope>
    <source>
        <strain evidence="1 2">D4891</strain>
    </source>
</reference>
<dbReference type="Proteomes" id="UP000042394">
    <property type="component" value="Unassembled WGS sequence"/>
</dbReference>
<gene>
    <name evidence="1" type="ORF">ERS008207_01131</name>
</gene>
<sequence length="54" mass="6206">MTLAQQAFHTISKLRFSNFTRIGRAHRRNMVGIVQTGLQKGELSVELQPMHIKE</sequence>